<dbReference type="InterPro" id="IPR005630">
    <property type="entry name" value="Terpene_synthase_metal-bd"/>
</dbReference>
<evidence type="ECO:0000256" key="1">
    <source>
        <dbReference type="ARBA" id="ARBA00022723"/>
    </source>
</evidence>
<evidence type="ECO:0000313" key="4">
    <source>
        <dbReference type="EMBL" id="KAJ7950498.1"/>
    </source>
</evidence>
<dbReference type="GO" id="GO:0010333">
    <property type="term" value="F:terpene synthase activity"/>
    <property type="evidence" value="ECO:0007669"/>
    <property type="project" value="InterPro"/>
</dbReference>
<keyword evidence="5" id="KW-1185">Reference proteome</keyword>
<dbReference type="PANTHER" id="PTHR31225:SF9">
    <property type="entry name" value="TERPENE SYNTHASE 10"/>
    <property type="match status" value="1"/>
</dbReference>
<dbReference type="Gene3D" id="1.10.600.10">
    <property type="entry name" value="Farnesyl Diphosphate Synthase"/>
    <property type="match status" value="1"/>
</dbReference>
<gene>
    <name evidence="4" type="ORF">O6P43_026687</name>
</gene>
<protein>
    <submittedName>
        <fullName evidence="4">Isoprene synthase</fullName>
    </submittedName>
</protein>
<dbReference type="EMBL" id="JARAOO010000011">
    <property type="protein sequence ID" value="KAJ7950498.1"/>
    <property type="molecule type" value="Genomic_DNA"/>
</dbReference>
<proteinExistence type="predicted"/>
<dbReference type="KEGG" id="qsa:O6P43_026687"/>
<dbReference type="GO" id="GO:0016114">
    <property type="term" value="P:terpenoid biosynthetic process"/>
    <property type="evidence" value="ECO:0007669"/>
    <property type="project" value="InterPro"/>
</dbReference>
<evidence type="ECO:0000256" key="2">
    <source>
        <dbReference type="ARBA" id="ARBA00022842"/>
    </source>
</evidence>
<dbReference type="Pfam" id="PF03936">
    <property type="entry name" value="Terpene_synth_C"/>
    <property type="match status" value="1"/>
</dbReference>
<dbReference type="PANTHER" id="PTHR31225">
    <property type="entry name" value="OS04G0344100 PROTEIN-RELATED"/>
    <property type="match status" value="1"/>
</dbReference>
<dbReference type="Proteomes" id="UP001163823">
    <property type="component" value="Chromosome 11"/>
</dbReference>
<keyword evidence="1" id="KW-0479">Metal-binding</keyword>
<feature type="domain" description="Terpene synthase metal-binding" evidence="3">
    <location>
        <begin position="5"/>
        <end position="108"/>
    </location>
</feature>
<evidence type="ECO:0000259" key="3">
    <source>
        <dbReference type="Pfam" id="PF03936"/>
    </source>
</evidence>
<reference evidence="4" key="1">
    <citation type="journal article" date="2023" name="Science">
        <title>Elucidation of the pathway for biosynthesis of saponin adjuvants from the soapbark tree.</title>
        <authorList>
            <person name="Reed J."/>
            <person name="Orme A."/>
            <person name="El-Demerdash A."/>
            <person name="Owen C."/>
            <person name="Martin L.B.B."/>
            <person name="Misra R.C."/>
            <person name="Kikuchi S."/>
            <person name="Rejzek M."/>
            <person name="Martin A.C."/>
            <person name="Harkess A."/>
            <person name="Leebens-Mack J."/>
            <person name="Louveau T."/>
            <person name="Stephenson M.J."/>
            <person name="Osbourn A."/>
        </authorList>
    </citation>
    <scope>NUCLEOTIDE SEQUENCE</scope>
    <source>
        <strain evidence="4">S10</strain>
    </source>
</reference>
<name>A0AAD7L3F5_QUISA</name>
<dbReference type="AlphaFoldDB" id="A0AAD7L3F5"/>
<dbReference type="SUPFAM" id="SSF48576">
    <property type="entry name" value="Terpenoid synthases"/>
    <property type="match status" value="1"/>
</dbReference>
<dbReference type="InterPro" id="IPR008949">
    <property type="entry name" value="Isoprenoid_synthase_dom_sf"/>
</dbReference>
<accession>A0AAD7L3F5</accession>
<dbReference type="GO" id="GO:0000287">
    <property type="term" value="F:magnesium ion binding"/>
    <property type="evidence" value="ECO:0007669"/>
    <property type="project" value="InterPro"/>
</dbReference>
<keyword evidence="2" id="KW-0460">Magnesium</keyword>
<comment type="caution">
    <text evidence="4">The sequence shown here is derived from an EMBL/GenBank/DDBJ whole genome shotgun (WGS) entry which is preliminary data.</text>
</comment>
<sequence>MATGLEKLSFARERLMETFFSSVCMTYEPHLGDCRRLISVLIQVLTVIDDIYDVHGTLEELELFTNAIERWVRNAMDNLPNYMKICFFALNNFENEITSDILHKKGVNIIQ</sequence>
<dbReference type="InterPro" id="IPR050148">
    <property type="entry name" value="Terpene_synthase-like"/>
</dbReference>
<organism evidence="4 5">
    <name type="scientific">Quillaja saponaria</name>
    <name type="common">Soap bark tree</name>
    <dbReference type="NCBI Taxonomy" id="32244"/>
    <lineage>
        <taxon>Eukaryota</taxon>
        <taxon>Viridiplantae</taxon>
        <taxon>Streptophyta</taxon>
        <taxon>Embryophyta</taxon>
        <taxon>Tracheophyta</taxon>
        <taxon>Spermatophyta</taxon>
        <taxon>Magnoliopsida</taxon>
        <taxon>eudicotyledons</taxon>
        <taxon>Gunneridae</taxon>
        <taxon>Pentapetalae</taxon>
        <taxon>rosids</taxon>
        <taxon>fabids</taxon>
        <taxon>Fabales</taxon>
        <taxon>Quillajaceae</taxon>
        <taxon>Quillaja</taxon>
    </lineage>
</organism>
<evidence type="ECO:0000313" key="5">
    <source>
        <dbReference type="Proteomes" id="UP001163823"/>
    </source>
</evidence>